<dbReference type="Proteomes" id="UP000033772">
    <property type="component" value="Unassembled WGS sequence"/>
</dbReference>
<dbReference type="RefSeq" id="WP_045551413.1">
    <property type="nucleotide sequence ID" value="NZ_JZDQ02000019.1"/>
</dbReference>
<dbReference type="OrthoDB" id="8536235at2"/>
<evidence type="ECO:0000313" key="3">
    <source>
        <dbReference type="Proteomes" id="UP000033772"/>
    </source>
</evidence>
<dbReference type="PANTHER" id="PTHR30411:SF1">
    <property type="entry name" value="CYTOPLASMIC PROTEIN"/>
    <property type="match status" value="1"/>
</dbReference>
<dbReference type="Gene3D" id="3.90.960.10">
    <property type="entry name" value="YbaK/aminoacyl-tRNA synthetase-associated domain"/>
    <property type="match status" value="1"/>
</dbReference>
<dbReference type="Pfam" id="PF04073">
    <property type="entry name" value="tRNA_edit"/>
    <property type="match status" value="1"/>
</dbReference>
<evidence type="ECO:0000259" key="1">
    <source>
        <dbReference type="Pfam" id="PF04073"/>
    </source>
</evidence>
<dbReference type="InterPro" id="IPR036754">
    <property type="entry name" value="YbaK/aa-tRNA-synt-asso_dom_sf"/>
</dbReference>
<name>A0A1J4N3D3_9ACTN</name>
<dbReference type="InterPro" id="IPR007214">
    <property type="entry name" value="YbaK/aa-tRNA-synth-assoc-dom"/>
</dbReference>
<sequence>MSIELARAHLDRFGRGGEIIESEESKATVELAAAALGVSPAEIAKTISLYTEDRSAAILVVASGDAKIANAKFKAHFGVKARMLAAEDVEPMTGHAIGGVCPFGNPPSAEVWLDASLKRFDTVYPAAGGANTTIALTLGDLETISGARGWVDVTRLPEIS</sequence>
<keyword evidence="3" id="KW-1185">Reference proteome</keyword>
<dbReference type="CDD" id="cd04333">
    <property type="entry name" value="ProX_deacylase"/>
    <property type="match status" value="1"/>
</dbReference>
<organism evidence="2 3">
    <name type="scientific">Nocardioides luteus</name>
    <dbReference type="NCBI Taxonomy" id="1844"/>
    <lineage>
        <taxon>Bacteria</taxon>
        <taxon>Bacillati</taxon>
        <taxon>Actinomycetota</taxon>
        <taxon>Actinomycetes</taxon>
        <taxon>Propionibacteriales</taxon>
        <taxon>Nocardioidaceae</taxon>
        <taxon>Nocardioides</taxon>
    </lineage>
</organism>
<dbReference type="EMBL" id="JZDQ02000019">
    <property type="protein sequence ID" value="OIJ26068.1"/>
    <property type="molecule type" value="Genomic_DNA"/>
</dbReference>
<gene>
    <name evidence="2" type="ORF">UG56_014850</name>
</gene>
<dbReference type="STRING" id="1844.UG56_014850"/>
<accession>A0A1J4N3D3</accession>
<dbReference type="SUPFAM" id="SSF55826">
    <property type="entry name" value="YbaK/ProRS associated domain"/>
    <property type="match status" value="1"/>
</dbReference>
<comment type="caution">
    <text evidence="2">The sequence shown here is derived from an EMBL/GenBank/DDBJ whole genome shotgun (WGS) entry which is preliminary data.</text>
</comment>
<protein>
    <submittedName>
        <fullName evidence="2">EBSC protein</fullName>
    </submittedName>
</protein>
<dbReference type="PANTHER" id="PTHR30411">
    <property type="entry name" value="CYTOPLASMIC PROTEIN"/>
    <property type="match status" value="1"/>
</dbReference>
<dbReference type="GO" id="GO:0002161">
    <property type="term" value="F:aminoacyl-tRNA deacylase activity"/>
    <property type="evidence" value="ECO:0007669"/>
    <property type="project" value="InterPro"/>
</dbReference>
<evidence type="ECO:0000313" key="2">
    <source>
        <dbReference type="EMBL" id="OIJ26068.1"/>
    </source>
</evidence>
<feature type="domain" description="YbaK/aminoacyl-tRNA synthetase-associated" evidence="1">
    <location>
        <begin position="24"/>
        <end position="143"/>
    </location>
</feature>
<dbReference type="AlphaFoldDB" id="A0A1J4N3D3"/>
<reference evidence="2" key="1">
    <citation type="submission" date="2016-10" db="EMBL/GenBank/DDBJ databases">
        <title>Draft Genome Sequence of Nocardioides luteus Strain BAFB, an Alkane-Degrading Bacterium Isolated from JP-7 Polluted Soil.</title>
        <authorList>
            <person name="Brown L."/>
            <person name="Ruiz O.N."/>
            <person name="Gunasekera T."/>
        </authorList>
    </citation>
    <scope>NUCLEOTIDE SEQUENCE [LARGE SCALE GENOMIC DNA]</scope>
    <source>
        <strain evidence="2">BAFB</strain>
    </source>
</reference>
<proteinExistence type="predicted"/>